<proteinExistence type="predicted"/>
<dbReference type="EMBL" id="UINC01018108">
    <property type="protein sequence ID" value="SVA75744.1"/>
    <property type="molecule type" value="Genomic_DNA"/>
</dbReference>
<feature type="non-terminal residue" evidence="1">
    <location>
        <position position="1"/>
    </location>
</feature>
<dbReference type="AlphaFoldDB" id="A0A381YFH9"/>
<dbReference type="Gene3D" id="2.60.40.10">
    <property type="entry name" value="Immunoglobulins"/>
    <property type="match status" value="1"/>
</dbReference>
<dbReference type="PANTHER" id="PTHR42754">
    <property type="entry name" value="ENDOGLUCANASE"/>
    <property type="match status" value="1"/>
</dbReference>
<dbReference type="PANTHER" id="PTHR42754:SF1">
    <property type="entry name" value="LIPOPROTEIN"/>
    <property type="match status" value="1"/>
</dbReference>
<dbReference type="Pfam" id="PF17957">
    <property type="entry name" value="Big_7"/>
    <property type="match status" value="1"/>
</dbReference>
<organism evidence="1">
    <name type="scientific">marine metagenome</name>
    <dbReference type="NCBI Taxonomy" id="408172"/>
    <lineage>
        <taxon>unclassified sequences</taxon>
        <taxon>metagenomes</taxon>
        <taxon>ecological metagenomes</taxon>
    </lineage>
</organism>
<accession>A0A381YFH9</accession>
<dbReference type="InterPro" id="IPR013783">
    <property type="entry name" value="Ig-like_fold"/>
</dbReference>
<evidence type="ECO:0000313" key="1">
    <source>
        <dbReference type="EMBL" id="SVA75744.1"/>
    </source>
</evidence>
<name>A0A381YFH9_9ZZZZ</name>
<gene>
    <name evidence="1" type="ORF">METZ01_LOCUS128598</name>
</gene>
<sequence>VTKFGEMKSRILFLSIFLVFSCEEEKVDTLPPEIIITSHGNDETVYEIVTINCTVTDDEGVGHTELLVLGDTTRIIDEKEPYSFQWNTNDLEDGSYTLKVKAVDINNNADSSFLTLLVDNSLALPTEVDIRSISYSYTPKSMTILFYRSIDDDFDYYEVFSSASDSGQKILMEQISDINDTSLTTTTFDPTIPTWYWLKVTDIYGYYVFSDSYYVLDDNPTVIELNAPLYRNGYLDFSWSTNNDDDFSAYVLYESGSDDMAVKSEIERISFQDNTNHSMIVDITAPFKYYQVIVEDQWGFQTGSNIQLGKMPFIFMKVWGGGGSDRAYSVRQTLDGGYIIAGSTASYGAGGTDILLYKADAQGNFTWSRTFGGSLHEKGSSVFQTSDGGYIITGYTKSFGNGNMDVWLIKTDGNGQSCSNFTTDGNCSESSTKWVRAFGTSGNDYGNAVYECTDGGYIITGKSGRNPSILLIKTDSNGDQEWENIYGSSVNDGGYYVEQIQDSGILLIGKENLSGNTNLSLIKVDMDGNIELHNNTFGGTEQDAGYHFSGTSDGGFIIAGATRSYGNGQWDDMWLIKSSAGGSMEWQSTFGSNYGEQGHFATQDDNGGFIISGFTESIGQGFYDIWVVWTDHIGDEIASQTFGGGSDDKCYAGDNTDDGGIVIVGYTESYGNGSSDIFLMKIDPDYEP</sequence>
<reference evidence="1" key="1">
    <citation type="submission" date="2018-05" db="EMBL/GenBank/DDBJ databases">
        <authorList>
            <person name="Lanie J.A."/>
            <person name="Ng W.-L."/>
            <person name="Kazmierczak K.M."/>
            <person name="Andrzejewski T.M."/>
            <person name="Davidsen T.M."/>
            <person name="Wayne K.J."/>
            <person name="Tettelin H."/>
            <person name="Glass J.I."/>
            <person name="Rusch D."/>
            <person name="Podicherti R."/>
            <person name="Tsui H.-C.T."/>
            <person name="Winkler M.E."/>
        </authorList>
    </citation>
    <scope>NUCLEOTIDE SEQUENCE</scope>
</reference>
<protein>
    <recommendedName>
        <fullName evidence="2">Fibronectin type-III domain-containing protein</fullName>
    </recommendedName>
</protein>
<evidence type="ECO:0008006" key="2">
    <source>
        <dbReference type="Google" id="ProtNLM"/>
    </source>
</evidence>